<feature type="non-terminal residue" evidence="2">
    <location>
        <position position="324"/>
    </location>
</feature>
<comment type="caution">
    <text evidence="2">The sequence shown here is derived from an EMBL/GenBank/DDBJ whole genome shotgun (WGS) entry which is preliminary data.</text>
</comment>
<evidence type="ECO:0000256" key="1">
    <source>
        <dbReference type="SAM" id="Phobius"/>
    </source>
</evidence>
<keyword evidence="1" id="KW-0812">Transmembrane</keyword>
<dbReference type="SUPFAM" id="SSF81452">
    <property type="entry name" value="Cytochrome c oxidase subunit III-like"/>
    <property type="match status" value="1"/>
</dbReference>
<dbReference type="GO" id="GO:0016020">
    <property type="term" value="C:membrane"/>
    <property type="evidence" value="ECO:0007669"/>
    <property type="project" value="InterPro"/>
</dbReference>
<feature type="transmembrane region" description="Helical" evidence="1">
    <location>
        <begin position="32"/>
        <end position="56"/>
    </location>
</feature>
<feature type="transmembrane region" description="Helical" evidence="1">
    <location>
        <begin position="171"/>
        <end position="191"/>
    </location>
</feature>
<feature type="transmembrane region" description="Helical" evidence="1">
    <location>
        <begin position="113"/>
        <end position="133"/>
    </location>
</feature>
<proteinExistence type="predicted"/>
<name>A0A4S5CFR1_9ACTN</name>
<keyword evidence="1" id="KW-0472">Membrane</keyword>
<feature type="transmembrane region" description="Helical" evidence="1">
    <location>
        <begin position="145"/>
        <end position="165"/>
    </location>
</feature>
<dbReference type="Proteomes" id="UP000305282">
    <property type="component" value="Unassembled WGS sequence"/>
</dbReference>
<keyword evidence="3" id="KW-1185">Reference proteome</keyword>
<accession>A0A4S5CFR1</accession>
<dbReference type="AlphaFoldDB" id="A0A4S5CFR1"/>
<dbReference type="GO" id="GO:0004129">
    <property type="term" value="F:cytochrome-c oxidase activity"/>
    <property type="evidence" value="ECO:0007669"/>
    <property type="project" value="InterPro"/>
</dbReference>
<evidence type="ECO:0000313" key="2">
    <source>
        <dbReference type="EMBL" id="THJ41968.1"/>
    </source>
</evidence>
<feature type="transmembrane region" description="Helical" evidence="1">
    <location>
        <begin position="68"/>
        <end position="93"/>
    </location>
</feature>
<reference evidence="2 3" key="1">
    <citation type="submission" date="2019-04" db="EMBL/GenBank/DDBJ databases">
        <title>Draft genome sequences for three unisolated Alnus-infective Frankia Sp+ strains, AgTrS, AiOr and AvVan, the first sequenced Frankia strains able to sporulate in-planta.</title>
        <authorList>
            <person name="Bethencourt L."/>
            <person name="Vautrin F."/>
            <person name="Taib N."/>
            <person name="Dubost A."/>
            <person name="Castro-Garcia L."/>
            <person name="Imbaud O."/>
            <person name="Abrouk D."/>
            <person name="Fournier P."/>
            <person name="Briolay J."/>
            <person name="Nguyen A."/>
            <person name="Normand P."/>
            <person name="Fernandez M.P."/>
            <person name="Brochier-Armanet C."/>
            <person name="Herrera-Belaroussi A."/>
        </authorList>
    </citation>
    <scope>NUCLEOTIDE SEQUENCE [LARGE SCALE GENOMIC DNA]</scope>
    <source>
        <strain evidence="2 3">AvVan</strain>
    </source>
</reference>
<protein>
    <submittedName>
        <fullName evidence="2">Uncharacterized protein</fullName>
    </submittedName>
</protein>
<feature type="transmembrane region" description="Helical" evidence="1">
    <location>
        <begin position="290"/>
        <end position="314"/>
    </location>
</feature>
<dbReference type="Gene3D" id="1.20.120.80">
    <property type="entry name" value="Cytochrome c oxidase, subunit III, four-helix bundle"/>
    <property type="match status" value="1"/>
</dbReference>
<organism evidence="2 3">
    <name type="scientific">Candidatus Frankia alpina</name>
    <dbReference type="NCBI Taxonomy" id="2699483"/>
    <lineage>
        <taxon>Bacteria</taxon>
        <taxon>Bacillati</taxon>
        <taxon>Actinomycetota</taxon>
        <taxon>Actinomycetes</taxon>
        <taxon>Frankiales</taxon>
        <taxon>Frankiaceae</taxon>
        <taxon>Frankia</taxon>
    </lineage>
</organism>
<dbReference type="InterPro" id="IPR013833">
    <property type="entry name" value="Cyt_c_oxidase_su3_a-hlx"/>
</dbReference>
<dbReference type="GO" id="GO:0022904">
    <property type="term" value="P:respiratory electron transport chain"/>
    <property type="evidence" value="ECO:0007669"/>
    <property type="project" value="InterPro"/>
</dbReference>
<keyword evidence="1" id="KW-1133">Transmembrane helix</keyword>
<gene>
    <name evidence="2" type="ORF">E7Y31_20465</name>
</gene>
<dbReference type="InterPro" id="IPR035973">
    <property type="entry name" value="Cyt_c_oxidase_su3-like_sf"/>
</dbReference>
<feature type="transmembrane region" description="Helical" evidence="1">
    <location>
        <begin position="250"/>
        <end position="270"/>
    </location>
</feature>
<dbReference type="EMBL" id="SSXH01000756">
    <property type="protein sequence ID" value="THJ41968.1"/>
    <property type="molecule type" value="Genomic_DNA"/>
</dbReference>
<evidence type="ECO:0000313" key="3">
    <source>
        <dbReference type="Proteomes" id="UP000305282"/>
    </source>
</evidence>
<sequence>MFVGLLTAGYIPAVPADYSATEVAAFYRDGTNLIRLGIVLTLIGFMVWGPLIVVITRQMLRIRPEQKALAYLQFGAGLAAWQFLLVPLLVLAAATFRPERNPEVKQALHDLGWIMPFMPFVLQSFAIALAVLLDTGPTPVFPRWLAYFNLLECFLFLPAMLLTFFKTGPFAYHGLLVFWVPLGVFGLWMLVMAWGPTGRSSAISSWPGGLTVSRACMLPERSAPVQPSSSAVRLEAPESHPRTGHVPGAAGVWVLLLGEMSMFGLFFGIFMDARAGDRELFARSQQNLSVTIGLVNTVVLLASSLFVVQGVRVARGGEAGRASR</sequence>